<name>A0A1V9GY71_9XANT</name>
<accession>A0A1V9GY71</accession>
<organism evidence="2 3">
    <name type="scientific">Xanthomonas phaseoli pv. dieffenbachiae</name>
    <dbReference type="NCBI Taxonomy" id="92828"/>
    <lineage>
        <taxon>Bacteria</taxon>
        <taxon>Pseudomonadati</taxon>
        <taxon>Pseudomonadota</taxon>
        <taxon>Gammaproteobacteria</taxon>
        <taxon>Lysobacterales</taxon>
        <taxon>Lysobacteraceae</taxon>
        <taxon>Xanthomonas</taxon>
    </lineage>
</organism>
<sequence length="79" mass="8830">MAGSAIFGMGSRHASAHTLEERRNSSVAWIKWTLAVLMADRTAVRSIDANTKRCVFRGRYSTLSIRRIMLMKQGMSNVA</sequence>
<dbReference type="EMBL" id="JPYI02000093">
    <property type="protein sequence ID" value="OQP75537.1"/>
    <property type="molecule type" value="Genomic_DNA"/>
</dbReference>
<reference evidence="2 3" key="2">
    <citation type="journal article" date="2017" name="Plant Pathol.">
        <title>Pathogenicity and virulence gene content of Xanthomonas strains infecting Araceae, formerly known as Xanthomonas axonopodis pv. dieffenbachiae.</title>
        <authorList>
            <person name="Constantin E.C."/>
            <person name="Haegeman A."/>
            <person name="Van Vaerenbergh J."/>
            <person name="Baeyen S."/>
            <person name="Van Malderghem C."/>
            <person name="Maes M."/>
            <person name="Cottyn B."/>
        </authorList>
    </citation>
    <scope>NUCLEOTIDE SEQUENCE [LARGE SCALE GENOMIC DNA]</scope>
    <source>
        <strain evidence="2 3">LMG 25940</strain>
    </source>
</reference>
<comment type="caution">
    <text evidence="2">The sequence shown here is derived from an EMBL/GenBank/DDBJ whole genome shotgun (WGS) entry which is preliminary data.</text>
</comment>
<gene>
    <name evidence="2" type="ORF">IM53_017885</name>
</gene>
<proteinExistence type="predicted"/>
<evidence type="ECO:0000313" key="2">
    <source>
        <dbReference type="EMBL" id="OQP75537.1"/>
    </source>
</evidence>
<feature type="region of interest" description="Disordered" evidence="1">
    <location>
        <begin position="1"/>
        <end position="20"/>
    </location>
</feature>
<protein>
    <submittedName>
        <fullName evidence="2">Uncharacterized protein</fullName>
    </submittedName>
</protein>
<dbReference type="Proteomes" id="UP000050546">
    <property type="component" value="Unassembled WGS sequence"/>
</dbReference>
<dbReference type="AlphaFoldDB" id="A0A1V9GY71"/>
<evidence type="ECO:0000256" key="1">
    <source>
        <dbReference type="SAM" id="MobiDB-lite"/>
    </source>
</evidence>
<reference evidence="2 3" key="1">
    <citation type="journal article" date="2016" name="Plant Pathol.">
        <title>Genetic characterization of strains named as Xanthomonas axonopodis pv. dieffenbachiae leads to a taxonomic revision of the X. axonopodis species complex.</title>
        <authorList>
            <person name="Constantin E.C."/>
            <person name="Cleenwerck I."/>
            <person name="Maes M."/>
            <person name="Baeyen S."/>
            <person name="Van Malderghem C."/>
            <person name="De Vos P."/>
            <person name="Cottyn B."/>
        </authorList>
    </citation>
    <scope>NUCLEOTIDE SEQUENCE [LARGE SCALE GENOMIC DNA]</scope>
    <source>
        <strain evidence="2 3">LMG 25940</strain>
    </source>
</reference>
<evidence type="ECO:0000313" key="3">
    <source>
        <dbReference type="Proteomes" id="UP000050546"/>
    </source>
</evidence>